<accession>A0AA41ZNX4</accession>
<dbReference type="InterPro" id="IPR051531">
    <property type="entry name" value="N-acetyltransferase"/>
</dbReference>
<dbReference type="GO" id="GO:0016747">
    <property type="term" value="F:acyltransferase activity, transferring groups other than amino-acyl groups"/>
    <property type="evidence" value="ECO:0007669"/>
    <property type="project" value="InterPro"/>
</dbReference>
<keyword evidence="3" id="KW-1185">Reference proteome</keyword>
<dbReference type="InterPro" id="IPR000182">
    <property type="entry name" value="GNAT_dom"/>
</dbReference>
<name>A0AA41ZNX4_9GAMM</name>
<dbReference type="Gene3D" id="3.40.630.30">
    <property type="match status" value="1"/>
</dbReference>
<comment type="caution">
    <text evidence="2">The sequence shown here is derived from an EMBL/GenBank/DDBJ whole genome shotgun (WGS) entry which is preliminary data.</text>
</comment>
<dbReference type="RefSeq" id="WP_265896270.1">
    <property type="nucleotide sequence ID" value="NZ_JAPIVE010000002.1"/>
</dbReference>
<evidence type="ECO:0000313" key="3">
    <source>
        <dbReference type="Proteomes" id="UP001165678"/>
    </source>
</evidence>
<gene>
    <name evidence="2" type="ORF">OQ287_09340</name>
</gene>
<sequence length="187" mass="20307">MMPICETPRLVIRPLVLEDVPALTNILSDPGVMTFSVRGVCDEAATRHFVEECLAGYIAHGFGPWALEDRRDGALVGFCGIGPERVAGVEEISLGYRLARRYWGQGLASEAAAAVLDHAFGRKQCASVVAIIAPDHVASQKVVGKVGFGSFELQPFHDRTVRVYRLTQRQWQSSERGVSPSQGKGGQ</sequence>
<dbReference type="PROSITE" id="PS51186">
    <property type="entry name" value="GNAT"/>
    <property type="match status" value="1"/>
</dbReference>
<dbReference type="AlphaFoldDB" id="A0AA41ZNX4"/>
<dbReference type="PANTHER" id="PTHR43792:SF1">
    <property type="entry name" value="N-ACETYLTRANSFERASE DOMAIN-CONTAINING PROTEIN"/>
    <property type="match status" value="1"/>
</dbReference>
<dbReference type="InterPro" id="IPR016181">
    <property type="entry name" value="Acyl_CoA_acyltransferase"/>
</dbReference>
<protein>
    <submittedName>
        <fullName evidence="2">GNAT family N-acetyltransferase</fullName>
    </submittedName>
</protein>
<evidence type="ECO:0000313" key="2">
    <source>
        <dbReference type="EMBL" id="MCX2524445.1"/>
    </source>
</evidence>
<dbReference type="EMBL" id="JAPIVE010000002">
    <property type="protein sequence ID" value="MCX2524445.1"/>
    <property type="molecule type" value="Genomic_DNA"/>
</dbReference>
<proteinExistence type="predicted"/>
<reference evidence="2" key="1">
    <citation type="submission" date="2022-11" db="EMBL/GenBank/DDBJ databases">
        <title>Larsenimonas rhizosphaerae sp. nov., isolated from a tidal mudflat.</title>
        <authorList>
            <person name="Lee S.D."/>
            <person name="Kim I.S."/>
        </authorList>
    </citation>
    <scope>NUCLEOTIDE SEQUENCE</scope>
    <source>
        <strain evidence="2">GH2-1</strain>
    </source>
</reference>
<evidence type="ECO:0000259" key="1">
    <source>
        <dbReference type="PROSITE" id="PS51186"/>
    </source>
</evidence>
<dbReference type="Pfam" id="PF13302">
    <property type="entry name" value="Acetyltransf_3"/>
    <property type="match status" value="1"/>
</dbReference>
<organism evidence="2 3">
    <name type="scientific">Larsenimonas rhizosphaerae</name>
    <dbReference type="NCBI Taxonomy" id="2944682"/>
    <lineage>
        <taxon>Bacteria</taxon>
        <taxon>Pseudomonadati</taxon>
        <taxon>Pseudomonadota</taxon>
        <taxon>Gammaproteobacteria</taxon>
        <taxon>Oceanospirillales</taxon>
        <taxon>Halomonadaceae</taxon>
        <taxon>Larsenimonas</taxon>
    </lineage>
</organism>
<feature type="domain" description="N-acetyltransferase" evidence="1">
    <location>
        <begin position="10"/>
        <end position="169"/>
    </location>
</feature>
<dbReference type="Proteomes" id="UP001165678">
    <property type="component" value="Unassembled WGS sequence"/>
</dbReference>
<dbReference type="SUPFAM" id="SSF55729">
    <property type="entry name" value="Acyl-CoA N-acyltransferases (Nat)"/>
    <property type="match status" value="1"/>
</dbReference>
<dbReference type="PANTHER" id="PTHR43792">
    <property type="entry name" value="GNAT FAMILY, PUTATIVE (AFU_ORTHOLOGUE AFUA_3G00765)-RELATED-RELATED"/>
    <property type="match status" value="1"/>
</dbReference>